<evidence type="ECO:0000313" key="2">
    <source>
        <dbReference type="Proteomes" id="UP000050266"/>
    </source>
</evidence>
<proteinExistence type="predicted"/>
<dbReference type="EMBL" id="LJRQ01000113">
    <property type="protein sequence ID" value="KPZ15132.1"/>
    <property type="molecule type" value="Genomic_DNA"/>
</dbReference>
<dbReference type="Proteomes" id="UP000050266">
    <property type="component" value="Unassembled WGS sequence"/>
</dbReference>
<comment type="caution">
    <text evidence="1">The sequence shown here is derived from an EMBL/GenBank/DDBJ whole genome shotgun (WGS) entry which is preliminary data.</text>
</comment>
<evidence type="ECO:0000313" key="1">
    <source>
        <dbReference type="EMBL" id="KPZ15132.1"/>
    </source>
</evidence>
<dbReference type="SUPFAM" id="SSF53955">
    <property type="entry name" value="Lysozyme-like"/>
    <property type="match status" value="1"/>
</dbReference>
<organism evidence="1 2">
    <name type="scientific">Pseudomonas amygdali pv. ulmi</name>
    <dbReference type="NCBI Taxonomy" id="251720"/>
    <lineage>
        <taxon>Bacteria</taxon>
        <taxon>Pseudomonadati</taxon>
        <taxon>Pseudomonadota</taxon>
        <taxon>Gammaproteobacteria</taxon>
        <taxon>Pseudomonadales</taxon>
        <taxon>Pseudomonadaceae</taxon>
        <taxon>Pseudomonas</taxon>
        <taxon>Pseudomonas amygdali</taxon>
    </lineage>
</organism>
<dbReference type="AlphaFoldDB" id="A0A0Q0E250"/>
<protein>
    <submittedName>
        <fullName evidence="1">Putative PilT protein</fullName>
    </submittedName>
</protein>
<accession>A0A0Q0E250</accession>
<sequence length="61" mass="7006">MVLAQHLRVCGNTWRCLGSYNAGFDPSQRQEQRRLHYAQQVRNVYDRLKALGAAPAHLAIR</sequence>
<gene>
    <name evidence="1" type="ORF">ALO41_102111</name>
</gene>
<reference evidence="1 2" key="1">
    <citation type="submission" date="2015-09" db="EMBL/GenBank/DDBJ databases">
        <title>Genome announcement of multiple Pseudomonas syringae strains.</title>
        <authorList>
            <person name="Thakur S."/>
            <person name="Wang P.W."/>
            <person name="Gong Y."/>
            <person name="Weir B.S."/>
            <person name="Guttman D.S."/>
        </authorList>
    </citation>
    <scope>NUCLEOTIDE SEQUENCE [LARGE SCALE GENOMIC DNA]</scope>
    <source>
        <strain evidence="1 2">ICMP3962</strain>
    </source>
</reference>
<name>A0A0Q0E250_PSEA0</name>
<dbReference type="InterPro" id="IPR023346">
    <property type="entry name" value="Lysozyme-like_dom_sf"/>
</dbReference>